<dbReference type="Pfam" id="PF20151">
    <property type="entry name" value="DUF6533"/>
    <property type="match status" value="1"/>
</dbReference>
<dbReference type="OrthoDB" id="10583195at2759"/>
<dbReference type="InterPro" id="IPR045340">
    <property type="entry name" value="DUF6533"/>
</dbReference>
<dbReference type="AlphaFoldDB" id="S8DQR4"/>
<keyword evidence="2" id="KW-0472">Membrane</keyword>
<dbReference type="Proteomes" id="UP000015241">
    <property type="component" value="Unassembled WGS sequence"/>
</dbReference>
<keyword evidence="2" id="KW-1133">Transmembrane helix</keyword>
<keyword evidence="2" id="KW-0812">Transmembrane</keyword>
<evidence type="ECO:0000313" key="5">
    <source>
        <dbReference type="Proteomes" id="UP000015241"/>
    </source>
</evidence>
<feature type="transmembrane region" description="Helical" evidence="2">
    <location>
        <begin position="23"/>
        <end position="40"/>
    </location>
</feature>
<name>S8DQR4_FOMSC</name>
<protein>
    <recommendedName>
        <fullName evidence="3">DUF6533 domain-containing protein</fullName>
    </recommendedName>
</protein>
<proteinExistence type="predicted"/>
<dbReference type="EMBL" id="KE504267">
    <property type="protein sequence ID" value="EPS93573.1"/>
    <property type="molecule type" value="Genomic_DNA"/>
</dbReference>
<feature type="domain" description="DUF6533" evidence="3">
    <location>
        <begin position="23"/>
        <end position="67"/>
    </location>
</feature>
<feature type="transmembrane region" description="Helical" evidence="2">
    <location>
        <begin position="52"/>
        <end position="72"/>
    </location>
</feature>
<keyword evidence="5" id="KW-1185">Reference proteome</keyword>
<evidence type="ECO:0000256" key="2">
    <source>
        <dbReference type="SAM" id="Phobius"/>
    </source>
</evidence>
<sequence>MNNTTSIQAQDAEAYQAALTVSYSYFAALCLYCFDVMITFDQQIDFLCRRRLSLKTVLFLLVRILGVCLLVILPASALTPTCERLVFLVATLRAYALSRGNSWVAAAIPTLFLIEIFANIFNSSTMHREDSPAYLGGCYWSNGANTVAVNELAIAGLAATLVAHLLTLIVTWRSTFSTIKLSNICEERSGIGAMLLRDGTLFFGTILVVDIVTIILANSSTYTGFTGFNITLVTILLSRFFMDLQESSDARDSTEHTVSDIFFDVRRSFGSSVAFGEDEPRCHSPEDPWVEQNQTSQDMQLEAFVSP</sequence>
<dbReference type="InParanoid" id="S8DQR4"/>
<accession>S8DQR4</accession>
<feature type="transmembrane region" description="Helical" evidence="2">
    <location>
        <begin position="222"/>
        <end position="242"/>
    </location>
</feature>
<dbReference type="HOGENOM" id="CLU_053360_1_1_1"/>
<organism evidence="4 5">
    <name type="scientific">Fomitopsis schrenkii</name>
    <name type="common">Brown rot fungus</name>
    <dbReference type="NCBI Taxonomy" id="2126942"/>
    <lineage>
        <taxon>Eukaryota</taxon>
        <taxon>Fungi</taxon>
        <taxon>Dikarya</taxon>
        <taxon>Basidiomycota</taxon>
        <taxon>Agaricomycotina</taxon>
        <taxon>Agaricomycetes</taxon>
        <taxon>Polyporales</taxon>
        <taxon>Fomitopsis</taxon>
    </lineage>
</organism>
<feature type="transmembrane region" description="Helical" evidence="2">
    <location>
        <begin position="103"/>
        <end position="121"/>
    </location>
</feature>
<gene>
    <name evidence="4" type="ORF">FOMPIDRAFT_1063481</name>
</gene>
<feature type="transmembrane region" description="Helical" evidence="2">
    <location>
        <begin position="152"/>
        <end position="174"/>
    </location>
</feature>
<evidence type="ECO:0000259" key="3">
    <source>
        <dbReference type="Pfam" id="PF20151"/>
    </source>
</evidence>
<feature type="transmembrane region" description="Helical" evidence="2">
    <location>
        <begin position="195"/>
        <end position="216"/>
    </location>
</feature>
<evidence type="ECO:0000256" key="1">
    <source>
        <dbReference type="SAM" id="MobiDB-lite"/>
    </source>
</evidence>
<feature type="region of interest" description="Disordered" evidence="1">
    <location>
        <begin position="276"/>
        <end position="295"/>
    </location>
</feature>
<evidence type="ECO:0000313" key="4">
    <source>
        <dbReference type="EMBL" id="EPS93573.1"/>
    </source>
</evidence>
<reference evidence="4 5" key="1">
    <citation type="journal article" date="2012" name="Science">
        <title>The Paleozoic origin of enzymatic lignin decomposition reconstructed from 31 fungal genomes.</title>
        <authorList>
            <person name="Floudas D."/>
            <person name="Binder M."/>
            <person name="Riley R."/>
            <person name="Barry K."/>
            <person name="Blanchette R.A."/>
            <person name="Henrissat B."/>
            <person name="Martinez A.T."/>
            <person name="Otillar R."/>
            <person name="Spatafora J.W."/>
            <person name="Yadav J.S."/>
            <person name="Aerts A."/>
            <person name="Benoit I."/>
            <person name="Boyd A."/>
            <person name="Carlson A."/>
            <person name="Copeland A."/>
            <person name="Coutinho P.M."/>
            <person name="de Vries R.P."/>
            <person name="Ferreira P."/>
            <person name="Findley K."/>
            <person name="Foster B."/>
            <person name="Gaskell J."/>
            <person name="Glotzer D."/>
            <person name="Gorecki P."/>
            <person name="Heitman J."/>
            <person name="Hesse C."/>
            <person name="Hori C."/>
            <person name="Igarashi K."/>
            <person name="Jurgens J.A."/>
            <person name="Kallen N."/>
            <person name="Kersten P."/>
            <person name="Kohler A."/>
            <person name="Kuees U."/>
            <person name="Kumar T.K.A."/>
            <person name="Kuo A."/>
            <person name="LaButti K."/>
            <person name="Larrondo L.F."/>
            <person name="Lindquist E."/>
            <person name="Ling A."/>
            <person name="Lombard V."/>
            <person name="Lucas S."/>
            <person name="Lundell T."/>
            <person name="Martin R."/>
            <person name="McLaughlin D.J."/>
            <person name="Morgenstern I."/>
            <person name="Morin E."/>
            <person name="Murat C."/>
            <person name="Nagy L.G."/>
            <person name="Nolan M."/>
            <person name="Ohm R.A."/>
            <person name="Patyshakuliyeva A."/>
            <person name="Rokas A."/>
            <person name="Ruiz-Duenas F.J."/>
            <person name="Sabat G."/>
            <person name="Salamov A."/>
            <person name="Samejima M."/>
            <person name="Schmutz J."/>
            <person name="Slot J.C."/>
            <person name="St John F."/>
            <person name="Stenlid J."/>
            <person name="Sun H."/>
            <person name="Sun S."/>
            <person name="Syed K."/>
            <person name="Tsang A."/>
            <person name="Wiebenga A."/>
            <person name="Young D."/>
            <person name="Pisabarro A."/>
            <person name="Eastwood D.C."/>
            <person name="Martin F."/>
            <person name="Cullen D."/>
            <person name="Grigoriev I.V."/>
            <person name="Hibbett D.S."/>
        </authorList>
    </citation>
    <scope>NUCLEOTIDE SEQUENCE</scope>
    <source>
        <strain evidence="5">FP-58527</strain>
    </source>
</reference>